<comment type="similarity">
    <text evidence="1 4">Belongs to the glycosyl hydrolase 28 family.</text>
</comment>
<sequence>MAANHGPLAAYLEDMMAGNETVTGEAHAVLSALRRSVGILASPSFANLGVLFSYGVAPGRLPVGPGDVVEVPRLGASYDVVAPDATEFDLDFTSSGGVKLNVRRRDGAYYAVDFGAAGDLSADDLIPVQKAVYKGGLVRLHQHYLSGGVKYRTKTTIEGYGYDNSFLSLDPAVNDDVLSSEGTGLEDVTLRRFGITGNYVNDEPIKGHHGLIAHDIAGLTIEGIGIKDTKEFAALIWGCRDFMITENRVRTEGINRDGFKLLSSRGGTFTGNDIESGDDCVSVSGEADFAGNVVIGMNRLRSTYARCVYVNTTQAVPGPVGKTTVIGNICDHSDTTAIVVEIYDGPERIGEVMVTKNQISGFGKRVNNPNGRLEAVRVTGKVGHLIKKVMVDENMITLDGAPTDQVAKLVNVTLAEDVSVCRNTIELDQEVLPESAGIQIGSENEPVYDFAADGNRINMKGHGSYGMNISRASDGTTNDNKIKGAPIAIRGIGDATNPCTDVSARRNKITDPYGVMQKAIATLNNSSDWTAEGNDIKNAAIAKNIDLVGTGNRIRGNKGFATSNRGTFVIPAAANVQTISHFLQITPPVGSIKITPITSLGAASKWRIPRAEVTGGTFKVYLDVNPGVDVSFEWEITD</sequence>
<dbReference type="Proteomes" id="UP000010792">
    <property type="component" value="Chromosome"/>
</dbReference>
<evidence type="ECO:0000256" key="1">
    <source>
        <dbReference type="ARBA" id="ARBA00008834"/>
    </source>
</evidence>
<gene>
    <name evidence="5" type="ORF">NT26_1445</name>
</gene>
<keyword evidence="2 4" id="KW-0378">Hydrolase</keyword>
<evidence type="ECO:0000256" key="4">
    <source>
        <dbReference type="RuleBase" id="RU361169"/>
    </source>
</evidence>
<dbReference type="InterPro" id="IPR012334">
    <property type="entry name" value="Pectin_lyas_fold"/>
</dbReference>
<dbReference type="AlphaFoldDB" id="L0NE82"/>
<dbReference type="Gene3D" id="2.160.20.10">
    <property type="entry name" value="Single-stranded right-handed beta-helix, Pectin lyase-like"/>
    <property type="match status" value="1"/>
</dbReference>
<evidence type="ECO:0000256" key="2">
    <source>
        <dbReference type="ARBA" id="ARBA00022801"/>
    </source>
</evidence>
<proteinExistence type="inferred from homology"/>
<dbReference type="EMBL" id="FO082820">
    <property type="protein sequence ID" value="CCF19169.1"/>
    <property type="molecule type" value="Genomic_DNA"/>
</dbReference>
<dbReference type="STRING" id="1125847.NT26_1445"/>
<dbReference type="RefSeq" id="WP_052638059.1">
    <property type="nucleotide sequence ID" value="NZ_FO082820.1"/>
</dbReference>
<dbReference type="KEGG" id="rht:NT26_1445"/>
<dbReference type="SUPFAM" id="SSF51126">
    <property type="entry name" value="Pectin lyase-like"/>
    <property type="match status" value="2"/>
</dbReference>
<dbReference type="InterPro" id="IPR000743">
    <property type="entry name" value="Glyco_hydro_28"/>
</dbReference>
<evidence type="ECO:0008006" key="7">
    <source>
        <dbReference type="Google" id="ProtNLM"/>
    </source>
</evidence>
<accession>L0NE82</accession>
<dbReference type="Pfam" id="PF00295">
    <property type="entry name" value="Glyco_hydro_28"/>
    <property type="match status" value="1"/>
</dbReference>
<evidence type="ECO:0000256" key="3">
    <source>
        <dbReference type="ARBA" id="ARBA00023295"/>
    </source>
</evidence>
<protein>
    <recommendedName>
        <fullName evidence="7">Right handed beta helix domain-containing protein</fullName>
    </recommendedName>
</protein>
<evidence type="ECO:0000313" key="6">
    <source>
        <dbReference type="Proteomes" id="UP000010792"/>
    </source>
</evidence>
<dbReference type="GO" id="GO:0004650">
    <property type="term" value="F:polygalacturonase activity"/>
    <property type="evidence" value="ECO:0007669"/>
    <property type="project" value="InterPro"/>
</dbReference>
<name>L0NE82_9HYPH</name>
<evidence type="ECO:0000313" key="5">
    <source>
        <dbReference type="EMBL" id="CCF19169.1"/>
    </source>
</evidence>
<reference evidence="5 6" key="1">
    <citation type="journal article" date="2013" name="Genome Biol. Evol.">
        <title>Life in an arsenic-containing gold mine: genome and physiology of the autotrophic arsenite-oxidizing bacterium rhizobium sp. NT-26.</title>
        <authorList>
            <person name="Andres J."/>
            <person name="Arsene-Ploetze F."/>
            <person name="Barbe V."/>
            <person name="Brochier-Armanet C."/>
            <person name="Cleiss-Arnold J."/>
            <person name="Coppee J.Y."/>
            <person name="Dillies M.A."/>
            <person name="Geist"/>
            <person name="L"/>
            <person name="Joublin A."/>
            <person name="Koechler S."/>
            <person name="Lassalle F."/>
            <person name="Marchal M."/>
            <person name="Medigue C."/>
            <person name="Muller D."/>
            <person name="Nesme X."/>
            <person name="Plewniak F."/>
            <person name="Proux C."/>
            <person name="Ramirez-Bahena M.H."/>
            <person name="Schenowitz C."/>
            <person name="Sismeiro O."/>
            <person name="Vallenet D."/>
            <person name="Santini J.M."/>
            <person name="Bertin P.N."/>
        </authorList>
    </citation>
    <scope>NUCLEOTIDE SEQUENCE [LARGE SCALE GENOMIC DNA]</scope>
    <source>
        <strain evidence="5 6">NT-26</strain>
    </source>
</reference>
<organism evidence="5 6">
    <name type="scientific">Pseudorhizobium banfieldiae</name>
    <dbReference type="NCBI Taxonomy" id="1125847"/>
    <lineage>
        <taxon>Bacteria</taxon>
        <taxon>Pseudomonadati</taxon>
        <taxon>Pseudomonadota</taxon>
        <taxon>Alphaproteobacteria</taxon>
        <taxon>Hyphomicrobiales</taxon>
        <taxon>Rhizobiaceae</taxon>
        <taxon>Rhizobium/Agrobacterium group</taxon>
        <taxon>Pseudorhizobium</taxon>
    </lineage>
</organism>
<keyword evidence="3 4" id="KW-0326">Glycosidase</keyword>
<keyword evidence="6" id="KW-1185">Reference proteome</keyword>
<dbReference type="InterPro" id="IPR011050">
    <property type="entry name" value="Pectin_lyase_fold/virulence"/>
</dbReference>
<dbReference type="GO" id="GO:0005975">
    <property type="term" value="P:carbohydrate metabolic process"/>
    <property type="evidence" value="ECO:0007669"/>
    <property type="project" value="InterPro"/>
</dbReference>